<dbReference type="HOGENOM" id="CLU_2004490_0_0_1"/>
<reference evidence="2 3" key="1">
    <citation type="journal article" date="2014" name="BMC Genomics">
        <title>Genome and secretome analysis of the hemibiotrophic fungal pathogen, Moniliophthora roreri, which causes frosty pod rot disease of cacao: mechanisms of the biotrophic and necrotrophic phases.</title>
        <authorList>
            <person name="Meinhardt L.W."/>
            <person name="Costa G.G.L."/>
            <person name="Thomazella D.P.T."/>
            <person name="Teixeira P.J.P.L."/>
            <person name="Carazzolle M.F."/>
            <person name="Schuster S.C."/>
            <person name="Carlson J.E."/>
            <person name="Guiltinan M.J."/>
            <person name="Mieczkowski P."/>
            <person name="Farmer A."/>
            <person name="Ramaraj T."/>
            <person name="Crozier J."/>
            <person name="Davis R.E."/>
            <person name="Shao J."/>
            <person name="Melnick R.L."/>
            <person name="Pereira G.A.G."/>
            <person name="Bailey B.A."/>
        </authorList>
    </citation>
    <scope>NUCLEOTIDE SEQUENCE [LARGE SCALE GENOMIC DNA]</scope>
    <source>
        <strain evidence="2 3">MCA 2997</strain>
    </source>
</reference>
<sequence>MLQFFNASFMEYEPLHEGDDIEMDIDTSKSHGDFPDKNIQMDLALGAVKNIIPWHDEEERPSQRVKELETEQEQDEDHETLAEHCHWKGKEHTWNIECFLELEAEVLQDEDDDNDNGDMDNFIY</sequence>
<dbReference type="AlphaFoldDB" id="V2WI52"/>
<evidence type="ECO:0000313" key="3">
    <source>
        <dbReference type="Proteomes" id="UP000017559"/>
    </source>
</evidence>
<dbReference type="Proteomes" id="UP000017559">
    <property type="component" value="Unassembled WGS sequence"/>
</dbReference>
<name>V2WI52_MONRO</name>
<dbReference type="EMBL" id="AWSO01002594">
    <property type="protein sequence ID" value="ESK81252.1"/>
    <property type="molecule type" value="Genomic_DNA"/>
</dbReference>
<evidence type="ECO:0000313" key="2">
    <source>
        <dbReference type="EMBL" id="ESK81252.1"/>
    </source>
</evidence>
<keyword evidence="3" id="KW-1185">Reference proteome</keyword>
<evidence type="ECO:0000256" key="1">
    <source>
        <dbReference type="SAM" id="MobiDB-lite"/>
    </source>
</evidence>
<feature type="region of interest" description="Disordered" evidence="1">
    <location>
        <begin position="56"/>
        <end position="80"/>
    </location>
</feature>
<feature type="compositionally biased region" description="Basic and acidic residues" evidence="1">
    <location>
        <begin position="56"/>
        <end position="69"/>
    </location>
</feature>
<gene>
    <name evidence="2" type="ORF">Moror_8493</name>
</gene>
<accession>V2WI52</accession>
<protein>
    <submittedName>
        <fullName evidence="2">Uncharacterized protein</fullName>
    </submittedName>
</protein>
<dbReference type="KEGG" id="mrr:Moror_8493"/>
<comment type="caution">
    <text evidence="2">The sequence shown here is derived from an EMBL/GenBank/DDBJ whole genome shotgun (WGS) entry which is preliminary data.</text>
</comment>
<organism evidence="2 3">
    <name type="scientific">Moniliophthora roreri (strain MCA 2997)</name>
    <name type="common">Cocoa frosty pod rot fungus</name>
    <name type="synonym">Crinipellis roreri</name>
    <dbReference type="NCBI Taxonomy" id="1381753"/>
    <lineage>
        <taxon>Eukaryota</taxon>
        <taxon>Fungi</taxon>
        <taxon>Dikarya</taxon>
        <taxon>Basidiomycota</taxon>
        <taxon>Agaricomycotina</taxon>
        <taxon>Agaricomycetes</taxon>
        <taxon>Agaricomycetidae</taxon>
        <taxon>Agaricales</taxon>
        <taxon>Marasmiineae</taxon>
        <taxon>Marasmiaceae</taxon>
        <taxon>Moniliophthora</taxon>
    </lineage>
</organism>
<proteinExistence type="predicted"/>